<organism evidence="11 12">
    <name type="scientific">Macrolepiota fuliginosa MF-IS2</name>
    <dbReference type="NCBI Taxonomy" id="1400762"/>
    <lineage>
        <taxon>Eukaryota</taxon>
        <taxon>Fungi</taxon>
        <taxon>Dikarya</taxon>
        <taxon>Basidiomycota</taxon>
        <taxon>Agaricomycotina</taxon>
        <taxon>Agaricomycetes</taxon>
        <taxon>Agaricomycetidae</taxon>
        <taxon>Agaricales</taxon>
        <taxon>Agaricineae</taxon>
        <taxon>Agaricaceae</taxon>
        <taxon>Macrolepiota</taxon>
    </lineage>
</organism>
<dbReference type="GO" id="GO:0008270">
    <property type="term" value="F:zinc ion binding"/>
    <property type="evidence" value="ECO:0007669"/>
    <property type="project" value="UniProtKB-KW"/>
</dbReference>
<comment type="catalytic activity">
    <reaction evidence="1">
        <text>[E2 ubiquitin-conjugating enzyme]-S-ubiquitinyl-L-cysteine + [acceptor protein]-L-lysine = [E2 ubiquitin-conjugating enzyme]-L-cysteine + [acceptor protein]-N(6)-ubiquitinyl-L-lysine.</text>
        <dbReference type="EC" id="2.3.2.31"/>
    </reaction>
</comment>
<proteinExistence type="predicted"/>
<keyword evidence="12" id="KW-1185">Reference proteome</keyword>
<gene>
    <name evidence="11" type="ORF">P691DRAFT_104860</name>
</gene>
<name>A0A9P5XAV1_9AGAR</name>
<dbReference type="Proteomes" id="UP000807342">
    <property type="component" value="Unassembled WGS sequence"/>
</dbReference>
<dbReference type="AlphaFoldDB" id="A0A9P5XAV1"/>
<protein>
    <recommendedName>
        <fullName evidence="2">RBR-type E3 ubiquitin transferase</fullName>
        <ecNumber evidence="2">2.3.2.31</ecNumber>
    </recommendedName>
</protein>
<dbReference type="InterPro" id="IPR013083">
    <property type="entry name" value="Znf_RING/FYVE/PHD"/>
</dbReference>
<evidence type="ECO:0000256" key="9">
    <source>
        <dbReference type="SAM" id="MobiDB-lite"/>
    </source>
</evidence>
<dbReference type="SUPFAM" id="SSF57850">
    <property type="entry name" value="RING/U-box"/>
    <property type="match status" value="2"/>
</dbReference>
<keyword evidence="8" id="KW-0862">Zinc</keyword>
<feature type="region of interest" description="Disordered" evidence="9">
    <location>
        <begin position="34"/>
        <end position="65"/>
    </location>
</feature>
<dbReference type="PROSITE" id="PS00518">
    <property type="entry name" value="ZF_RING_1"/>
    <property type="match status" value="1"/>
</dbReference>
<dbReference type="InterPro" id="IPR002867">
    <property type="entry name" value="IBR_dom"/>
</dbReference>
<evidence type="ECO:0000313" key="12">
    <source>
        <dbReference type="Proteomes" id="UP000807342"/>
    </source>
</evidence>
<evidence type="ECO:0000256" key="4">
    <source>
        <dbReference type="ARBA" id="ARBA00022723"/>
    </source>
</evidence>
<reference evidence="11" key="1">
    <citation type="submission" date="2020-11" db="EMBL/GenBank/DDBJ databases">
        <authorList>
            <consortium name="DOE Joint Genome Institute"/>
            <person name="Ahrendt S."/>
            <person name="Riley R."/>
            <person name="Andreopoulos W."/>
            <person name="Labutti K."/>
            <person name="Pangilinan J."/>
            <person name="Ruiz-Duenas F.J."/>
            <person name="Barrasa J.M."/>
            <person name="Sanchez-Garcia M."/>
            <person name="Camarero S."/>
            <person name="Miyauchi S."/>
            <person name="Serrano A."/>
            <person name="Linde D."/>
            <person name="Babiker R."/>
            <person name="Drula E."/>
            <person name="Ayuso-Fernandez I."/>
            <person name="Pacheco R."/>
            <person name="Padilla G."/>
            <person name="Ferreira P."/>
            <person name="Barriuso J."/>
            <person name="Kellner H."/>
            <person name="Castanera R."/>
            <person name="Alfaro M."/>
            <person name="Ramirez L."/>
            <person name="Pisabarro A.G."/>
            <person name="Kuo A."/>
            <person name="Tritt A."/>
            <person name="Lipzen A."/>
            <person name="He G."/>
            <person name="Yan M."/>
            <person name="Ng V."/>
            <person name="Cullen D."/>
            <person name="Martin F."/>
            <person name="Rosso M.-N."/>
            <person name="Henrissat B."/>
            <person name="Hibbett D."/>
            <person name="Martinez A.T."/>
            <person name="Grigoriev I.V."/>
        </authorList>
    </citation>
    <scope>NUCLEOTIDE SEQUENCE</scope>
    <source>
        <strain evidence="11">MF-IS2</strain>
    </source>
</reference>
<evidence type="ECO:0000256" key="2">
    <source>
        <dbReference type="ARBA" id="ARBA00012251"/>
    </source>
</evidence>
<dbReference type="GO" id="GO:0061630">
    <property type="term" value="F:ubiquitin protein ligase activity"/>
    <property type="evidence" value="ECO:0007669"/>
    <property type="project" value="UniProtKB-EC"/>
</dbReference>
<dbReference type="InterPro" id="IPR017907">
    <property type="entry name" value="Znf_RING_CS"/>
</dbReference>
<accession>A0A9P5XAV1</accession>
<sequence length="300" mass="33202">MCPVFGGSRKEITTITEMRQLNINLYHIQYPPGSDGGDGQIITKGPQESDERPSEITSSNASLVSSVPKLMEHETQSGASRPLATPALQSAQCNPVPIIEKSCTACGDNLASGDQCLTAPCEHAYCPGCVQNFVELYIRDESIHPLRCCNRSIPTFKIESFFVSNRGLLISFLAKREEYSTSPDNRIYCPGRGCNRFISSAFVMKHTTNGTFTARCPACHCPIRMCVRCKEAGHPGEACDAKKNTIHFQRLVKEEGWQTCSRCQRIVERIEGCLHMTCLCGYEFCYRCGAKYQGPGFCGH</sequence>
<evidence type="ECO:0000256" key="5">
    <source>
        <dbReference type="ARBA" id="ARBA00022737"/>
    </source>
</evidence>
<evidence type="ECO:0000256" key="6">
    <source>
        <dbReference type="ARBA" id="ARBA00022771"/>
    </source>
</evidence>
<evidence type="ECO:0000259" key="10">
    <source>
        <dbReference type="PROSITE" id="PS51873"/>
    </source>
</evidence>
<feature type="domain" description="RING-type" evidence="10">
    <location>
        <begin position="99"/>
        <end position="300"/>
    </location>
</feature>
<dbReference type="EMBL" id="MU151191">
    <property type="protein sequence ID" value="KAF9447649.1"/>
    <property type="molecule type" value="Genomic_DNA"/>
</dbReference>
<dbReference type="CDD" id="cd22584">
    <property type="entry name" value="Rcat_RBR_unk"/>
    <property type="match status" value="1"/>
</dbReference>
<evidence type="ECO:0000256" key="8">
    <source>
        <dbReference type="ARBA" id="ARBA00022833"/>
    </source>
</evidence>
<dbReference type="GO" id="GO:0016567">
    <property type="term" value="P:protein ubiquitination"/>
    <property type="evidence" value="ECO:0007669"/>
    <property type="project" value="InterPro"/>
</dbReference>
<dbReference type="EC" id="2.3.2.31" evidence="2"/>
<evidence type="ECO:0000256" key="3">
    <source>
        <dbReference type="ARBA" id="ARBA00022679"/>
    </source>
</evidence>
<keyword evidence="5" id="KW-0677">Repeat</keyword>
<dbReference type="InterPro" id="IPR044066">
    <property type="entry name" value="TRIAD_supradom"/>
</dbReference>
<comment type="caution">
    <text evidence="11">The sequence shown here is derived from an EMBL/GenBank/DDBJ whole genome shotgun (WGS) entry which is preliminary data.</text>
</comment>
<keyword evidence="6" id="KW-0863">Zinc-finger</keyword>
<evidence type="ECO:0000313" key="11">
    <source>
        <dbReference type="EMBL" id="KAF9447649.1"/>
    </source>
</evidence>
<keyword evidence="3" id="KW-0808">Transferase</keyword>
<dbReference type="Gene3D" id="1.20.120.1750">
    <property type="match status" value="1"/>
</dbReference>
<dbReference type="Gene3D" id="3.30.40.10">
    <property type="entry name" value="Zinc/RING finger domain, C3HC4 (zinc finger)"/>
    <property type="match status" value="1"/>
</dbReference>
<keyword evidence="4" id="KW-0479">Metal-binding</keyword>
<dbReference type="PANTHER" id="PTHR11685">
    <property type="entry name" value="RBR FAMILY RING FINGER AND IBR DOMAIN-CONTAINING"/>
    <property type="match status" value="1"/>
</dbReference>
<evidence type="ECO:0000256" key="7">
    <source>
        <dbReference type="ARBA" id="ARBA00022786"/>
    </source>
</evidence>
<evidence type="ECO:0000256" key="1">
    <source>
        <dbReference type="ARBA" id="ARBA00001798"/>
    </source>
</evidence>
<feature type="compositionally biased region" description="Polar residues" evidence="9">
    <location>
        <begin position="55"/>
        <end position="65"/>
    </location>
</feature>
<dbReference type="PROSITE" id="PS51873">
    <property type="entry name" value="TRIAD"/>
    <property type="match status" value="1"/>
</dbReference>
<dbReference type="InterPro" id="IPR031127">
    <property type="entry name" value="E3_UB_ligase_RBR"/>
</dbReference>
<dbReference type="OrthoDB" id="9977870at2759"/>
<dbReference type="Pfam" id="PF01485">
    <property type="entry name" value="IBR"/>
    <property type="match status" value="2"/>
</dbReference>
<keyword evidence="7" id="KW-0833">Ubl conjugation pathway</keyword>